<dbReference type="PANTHER" id="PTHR34043">
    <property type="entry name" value="ALPHA/BETA-HYDROLASES SUPERFAMILY PROTEIN"/>
    <property type="match status" value="1"/>
</dbReference>
<organism evidence="11 12">
    <name type="scientific">Clostridium argentinense CDC 2741</name>
    <dbReference type="NCBI Taxonomy" id="1418104"/>
    <lineage>
        <taxon>Bacteria</taxon>
        <taxon>Bacillati</taxon>
        <taxon>Bacillota</taxon>
        <taxon>Clostridia</taxon>
        <taxon>Eubacteriales</taxon>
        <taxon>Clostridiaceae</taxon>
        <taxon>Clostridium</taxon>
    </lineage>
</organism>
<dbReference type="Pfam" id="PF24708">
    <property type="entry name" value="Lip_C"/>
    <property type="match status" value="1"/>
</dbReference>
<dbReference type="InterPro" id="IPR056304">
    <property type="entry name" value="Lip-like_C"/>
</dbReference>
<keyword evidence="5 9" id="KW-0732">Signal</keyword>
<keyword evidence="12" id="KW-1185">Reference proteome</keyword>
<name>A0A0C1UKW0_9CLOT</name>
<sequence length="429" mass="47932">MKKSYFKRFMASILIIFTIFSFTSIPTVKAADNSDDAVVGNDYPIVMVHGCFGWGSNEAAGLYYWGGQESLTKKLTEKGYTVYSPSIGPVSSNWDRACELYTYIVGGTVDYGESHSKKYGHARYGRSYPGVYKKIGTEDSSGNIQKVHLIGHSMGGQTIRLLAQLLENGDPDELEFTTDENINPLFTGGKSWVSSITSIATPHDGSQEAHIKCDIEPLTHQFVAAIAAIKGRKVDLGDLNYDFQLDQWGLRRKPGESCLDYSNKVINSEIWKKSKDLSIWDLSPEGAQEFNSYVKAQSDINYFSIACVNTHEDRLTHFQVPNKNMNPILIKTSIFMGMYTNNKSGEVPIDKSWWRNDGVVSVISAISPKVGSTDQMIDYNGTAAKGTWNYLGEFDNTDHIEVCGMKYDRKGIEQMYFNVAEMLSKLPVE</sequence>
<feature type="signal peptide" evidence="9">
    <location>
        <begin position="1"/>
        <end position="30"/>
    </location>
</feature>
<dbReference type="SUPFAM" id="SSF53474">
    <property type="entry name" value="alpha/beta-Hydrolases"/>
    <property type="match status" value="1"/>
</dbReference>
<feature type="chain" id="PRO_5002157637" description="triacylglycerol lipase" evidence="9">
    <location>
        <begin position="31"/>
        <end position="429"/>
    </location>
</feature>
<dbReference type="RefSeq" id="WP_039630900.1">
    <property type="nucleotide sequence ID" value="NZ_AYSO01000013.1"/>
</dbReference>
<protein>
    <recommendedName>
        <fullName evidence="3">triacylglycerol lipase</fullName>
        <ecNumber evidence="3">3.1.1.3</ecNumber>
    </recommendedName>
</protein>
<dbReference type="STRING" id="29341.RSJ17_17635"/>
<evidence type="ECO:0000256" key="1">
    <source>
        <dbReference type="ARBA" id="ARBA00001024"/>
    </source>
</evidence>
<dbReference type="Proteomes" id="UP000031366">
    <property type="component" value="Unassembled WGS sequence"/>
</dbReference>
<dbReference type="AlphaFoldDB" id="A0A0C1UKW0"/>
<evidence type="ECO:0000256" key="2">
    <source>
        <dbReference type="ARBA" id="ARBA00004613"/>
    </source>
</evidence>
<evidence type="ECO:0000256" key="6">
    <source>
        <dbReference type="ARBA" id="ARBA00022801"/>
    </source>
</evidence>
<dbReference type="GO" id="GO:0004806">
    <property type="term" value="F:triacylglycerol lipase activity"/>
    <property type="evidence" value="ECO:0007669"/>
    <property type="project" value="UniProtKB-EC"/>
</dbReference>
<proteinExistence type="predicted"/>
<evidence type="ECO:0000256" key="9">
    <source>
        <dbReference type="SAM" id="SignalP"/>
    </source>
</evidence>
<gene>
    <name evidence="11" type="ORF">U732_3668</name>
</gene>
<dbReference type="OrthoDB" id="2004167at2"/>
<dbReference type="InterPro" id="IPR029058">
    <property type="entry name" value="AB_hydrolase_fold"/>
</dbReference>
<evidence type="ECO:0000259" key="10">
    <source>
        <dbReference type="Pfam" id="PF24708"/>
    </source>
</evidence>
<comment type="caution">
    <text evidence="11">The sequence shown here is derived from an EMBL/GenBank/DDBJ whole genome shotgun (WGS) entry which is preliminary data.</text>
</comment>
<feature type="domain" description="Lipase-like C-terminal" evidence="10">
    <location>
        <begin position="41"/>
        <end position="407"/>
    </location>
</feature>
<evidence type="ECO:0000313" key="11">
    <source>
        <dbReference type="EMBL" id="KIE47900.1"/>
    </source>
</evidence>
<keyword evidence="6 11" id="KW-0378">Hydrolase</keyword>
<keyword evidence="7" id="KW-0442">Lipid degradation</keyword>
<keyword evidence="8" id="KW-0443">Lipid metabolism</keyword>
<dbReference type="EMBL" id="AYSO01000013">
    <property type="protein sequence ID" value="KIE47900.1"/>
    <property type="molecule type" value="Genomic_DNA"/>
</dbReference>
<dbReference type="GO" id="GO:0005576">
    <property type="term" value="C:extracellular region"/>
    <property type="evidence" value="ECO:0007669"/>
    <property type="project" value="UniProtKB-SubCell"/>
</dbReference>
<evidence type="ECO:0000256" key="8">
    <source>
        <dbReference type="ARBA" id="ARBA00023098"/>
    </source>
</evidence>
<comment type="catalytic activity">
    <reaction evidence="1">
        <text>a triacylglycerol + H2O = a diacylglycerol + a fatty acid + H(+)</text>
        <dbReference type="Rhea" id="RHEA:12044"/>
        <dbReference type="ChEBI" id="CHEBI:15377"/>
        <dbReference type="ChEBI" id="CHEBI:15378"/>
        <dbReference type="ChEBI" id="CHEBI:17855"/>
        <dbReference type="ChEBI" id="CHEBI:18035"/>
        <dbReference type="ChEBI" id="CHEBI:28868"/>
        <dbReference type="EC" id="3.1.1.3"/>
    </reaction>
</comment>
<evidence type="ECO:0000256" key="5">
    <source>
        <dbReference type="ARBA" id="ARBA00022729"/>
    </source>
</evidence>
<dbReference type="PANTHER" id="PTHR34043:SF3">
    <property type="entry name" value="ALPHA_BETA-HYDROLASES SUPERFAMILY PROTEIN"/>
    <property type="match status" value="1"/>
</dbReference>
<evidence type="ECO:0000256" key="3">
    <source>
        <dbReference type="ARBA" id="ARBA00013279"/>
    </source>
</evidence>
<reference evidence="11 12" key="1">
    <citation type="journal article" date="2015" name="Infect. Genet. Evol.">
        <title>Genomic sequences of six botulinum neurotoxin-producing strains representing three clostridial species illustrate the mobility and diversity of botulinum neurotoxin genes.</title>
        <authorList>
            <person name="Smith T.J."/>
            <person name="Hill K.K."/>
            <person name="Xie G."/>
            <person name="Foley B.T."/>
            <person name="Williamson C.H."/>
            <person name="Foster J.T."/>
            <person name="Johnson S.L."/>
            <person name="Chertkov O."/>
            <person name="Teshima H."/>
            <person name="Gibbons H.S."/>
            <person name="Johnsky L.A."/>
            <person name="Karavis M.A."/>
            <person name="Smith L.A."/>
        </authorList>
    </citation>
    <scope>NUCLEOTIDE SEQUENCE [LARGE SCALE GENOMIC DNA]</scope>
    <source>
        <strain evidence="11 12">CDC 2741</strain>
    </source>
</reference>
<accession>A0A0C1UKW0</accession>
<dbReference type="GO" id="GO:0016042">
    <property type="term" value="P:lipid catabolic process"/>
    <property type="evidence" value="ECO:0007669"/>
    <property type="project" value="UniProtKB-KW"/>
</dbReference>
<evidence type="ECO:0000256" key="4">
    <source>
        <dbReference type="ARBA" id="ARBA00022525"/>
    </source>
</evidence>
<keyword evidence="4" id="KW-0964">Secreted</keyword>
<dbReference type="EC" id="3.1.1.3" evidence="3"/>
<evidence type="ECO:0000256" key="7">
    <source>
        <dbReference type="ARBA" id="ARBA00022963"/>
    </source>
</evidence>
<evidence type="ECO:0000313" key="12">
    <source>
        <dbReference type="Proteomes" id="UP000031366"/>
    </source>
</evidence>
<comment type="subcellular location">
    <subcellularLocation>
        <location evidence="2">Secreted</location>
    </subcellularLocation>
</comment>
<dbReference type="Gene3D" id="3.40.50.1820">
    <property type="entry name" value="alpha/beta hydrolase"/>
    <property type="match status" value="1"/>
</dbReference>